<keyword evidence="3" id="KW-1185">Reference proteome</keyword>
<name>A0A9P8QH01_WICPI</name>
<dbReference type="AlphaFoldDB" id="A0A9P8QH01"/>
<feature type="region of interest" description="Disordered" evidence="1">
    <location>
        <begin position="243"/>
        <end position="273"/>
    </location>
</feature>
<sequence length="273" mass="28596">MIPNGLESVDHVPRAGGLAVTEEEDKIVPQVRVVIRIVLLLVNGRRCGVGAVLVLVVVQECRVVEEGHLELVLVKVVFVVFVVISSILTNPESGAMDCLLGGITSSIMAKSGIISTSSSPRSSSSSWLAAAVFVNGELPICISLSLSLKSKVNCRSVAGRWSLDPAVVACLVGFCGEMINGVSSTADNSESESESSSLFFVEAFFFPTLLTGAFFPNGLAERKCCCCCSLAFLSLLSLTKSTPSSSEELDPSSSSSESSSSSSSLEVLTTWAA</sequence>
<evidence type="ECO:0000313" key="3">
    <source>
        <dbReference type="Proteomes" id="UP000774326"/>
    </source>
</evidence>
<gene>
    <name evidence="2" type="ORF">WICPIJ_000355</name>
</gene>
<dbReference type="EMBL" id="JAEUBG010000218">
    <property type="protein sequence ID" value="KAH3688664.1"/>
    <property type="molecule type" value="Genomic_DNA"/>
</dbReference>
<proteinExistence type="predicted"/>
<reference evidence="2" key="2">
    <citation type="submission" date="2021-01" db="EMBL/GenBank/DDBJ databases">
        <authorList>
            <person name="Schikora-Tamarit M.A."/>
        </authorList>
    </citation>
    <scope>NUCLEOTIDE SEQUENCE</scope>
    <source>
        <strain evidence="2">CBS2887</strain>
    </source>
</reference>
<accession>A0A9P8QH01</accession>
<evidence type="ECO:0000313" key="2">
    <source>
        <dbReference type="EMBL" id="KAH3688664.1"/>
    </source>
</evidence>
<organism evidence="2 3">
    <name type="scientific">Wickerhamomyces pijperi</name>
    <name type="common">Yeast</name>
    <name type="synonym">Pichia pijperi</name>
    <dbReference type="NCBI Taxonomy" id="599730"/>
    <lineage>
        <taxon>Eukaryota</taxon>
        <taxon>Fungi</taxon>
        <taxon>Dikarya</taxon>
        <taxon>Ascomycota</taxon>
        <taxon>Saccharomycotina</taxon>
        <taxon>Saccharomycetes</taxon>
        <taxon>Phaffomycetales</taxon>
        <taxon>Wickerhamomycetaceae</taxon>
        <taxon>Wickerhamomyces</taxon>
    </lineage>
</organism>
<evidence type="ECO:0000256" key="1">
    <source>
        <dbReference type="SAM" id="MobiDB-lite"/>
    </source>
</evidence>
<comment type="caution">
    <text evidence="2">The sequence shown here is derived from an EMBL/GenBank/DDBJ whole genome shotgun (WGS) entry which is preliminary data.</text>
</comment>
<feature type="compositionally biased region" description="Low complexity" evidence="1">
    <location>
        <begin position="243"/>
        <end position="266"/>
    </location>
</feature>
<protein>
    <submittedName>
        <fullName evidence="2">Uncharacterized protein</fullName>
    </submittedName>
</protein>
<reference evidence="2" key="1">
    <citation type="journal article" date="2021" name="Open Biol.">
        <title>Shared evolutionary footprints suggest mitochondrial oxidative damage underlies multiple complex I losses in fungi.</title>
        <authorList>
            <person name="Schikora-Tamarit M.A."/>
            <person name="Marcet-Houben M."/>
            <person name="Nosek J."/>
            <person name="Gabaldon T."/>
        </authorList>
    </citation>
    <scope>NUCLEOTIDE SEQUENCE</scope>
    <source>
        <strain evidence="2">CBS2887</strain>
    </source>
</reference>
<dbReference type="Proteomes" id="UP000774326">
    <property type="component" value="Unassembled WGS sequence"/>
</dbReference>